<dbReference type="SUPFAM" id="SSF53756">
    <property type="entry name" value="UDP-Glycosyltransferase/glycogen phosphorylase"/>
    <property type="match status" value="1"/>
</dbReference>
<evidence type="ECO:0000313" key="3">
    <source>
        <dbReference type="Proteomes" id="UP001224533"/>
    </source>
</evidence>
<feature type="domain" description="Glycosyl transferase family 1" evidence="1">
    <location>
        <begin position="168"/>
        <end position="313"/>
    </location>
</feature>
<dbReference type="AlphaFoldDB" id="A0ABD7YVE9"/>
<proteinExistence type="predicted"/>
<accession>A0ABD7YVE9</accession>
<name>A0ABD7YVE9_9LACO</name>
<protein>
    <submittedName>
        <fullName evidence="2">Glycosyltransferase</fullName>
    </submittedName>
</protein>
<dbReference type="EMBL" id="CP114509">
    <property type="protein sequence ID" value="WHS18080.1"/>
    <property type="molecule type" value="Genomic_DNA"/>
</dbReference>
<dbReference type="Proteomes" id="UP001224533">
    <property type="component" value="Chromosome"/>
</dbReference>
<sequence>MNLVVLTRQFGQYTGATIATSELLNRLKKNFKSVRVITLRKDNSKTSGIDFVIVKTPFEAFKKLKDISNKEDWIGYSDDHLGYLLEKAGIQFIHTYHGNWPDARKLSLEMFIKSLVLIPMYKKTVCKATLSVSVSKYMERNFLTKISPNTTTIYNGVKESNIKMTNINNKYQNRIMMVGNVDKRKYIVALKLFEIMEKDMVNPIIDIYGKIIDKQLAQKLNMFKFVNLKGKVDNVPYEKYRCLLCTSTSENLPISIVEALRQRVAVITFDVGGCAEIINNDSGIIISKYDITGMKAAINDIFQKEFTFESFSKIEKKFEWDYIADRYFNLFRRVGELND</sequence>
<dbReference type="InterPro" id="IPR001296">
    <property type="entry name" value="Glyco_trans_1"/>
</dbReference>
<dbReference type="PANTHER" id="PTHR12526">
    <property type="entry name" value="GLYCOSYLTRANSFERASE"/>
    <property type="match status" value="1"/>
</dbReference>
<reference evidence="2 3" key="1">
    <citation type="submission" date="2022-12" db="EMBL/GenBank/DDBJ databases">
        <title>Assessment of beneficial effects and identification of host adaptation-associated genes of Ligilactobacillus salivarius isolated from Meles meles.</title>
        <authorList>
            <person name="Wang Y."/>
        </authorList>
    </citation>
    <scope>NUCLEOTIDE SEQUENCE [LARGE SCALE GENOMIC DNA]</scope>
    <source>
        <strain evidence="2 3">S35</strain>
    </source>
</reference>
<dbReference type="Pfam" id="PF00534">
    <property type="entry name" value="Glycos_transf_1"/>
    <property type="match status" value="1"/>
</dbReference>
<gene>
    <name evidence="2" type="ORF">O2U02_02330</name>
</gene>
<evidence type="ECO:0000313" key="2">
    <source>
        <dbReference type="EMBL" id="WHS18080.1"/>
    </source>
</evidence>
<dbReference type="Gene3D" id="3.40.50.2000">
    <property type="entry name" value="Glycogen Phosphorylase B"/>
    <property type="match status" value="2"/>
</dbReference>
<organism evidence="2 3">
    <name type="scientific">Ligilactobacillus salivarius</name>
    <dbReference type="NCBI Taxonomy" id="1624"/>
    <lineage>
        <taxon>Bacteria</taxon>
        <taxon>Bacillati</taxon>
        <taxon>Bacillota</taxon>
        <taxon>Bacilli</taxon>
        <taxon>Lactobacillales</taxon>
        <taxon>Lactobacillaceae</taxon>
        <taxon>Ligilactobacillus</taxon>
    </lineage>
</organism>
<dbReference type="RefSeq" id="WP_283472213.1">
    <property type="nucleotide sequence ID" value="NZ_CP114501.1"/>
</dbReference>
<evidence type="ECO:0000259" key="1">
    <source>
        <dbReference type="Pfam" id="PF00534"/>
    </source>
</evidence>